<sequence>MESDGRLAMEVMMEEYRSSVDPHGTGIPGVLPFAFGYVRPLCSNLFGFDGDALGGFRKIGLI</sequence>
<dbReference type="AlphaFoldDB" id="A0AAP0J3P0"/>
<evidence type="ECO:0000313" key="1">
    <source>
        <dbReference type="EMBL" id="KAK9125777.1"/>
    </source>
</evidence>
<comment type="caution">
    <text evidence="1">The sequence shown here is derived from an EMBL/GenBank/DDBJ whole genome shotgun (WGS) entry which is preliminary data.</text>
</comment>
<organism evidence="1 2">
    <name type="scientific">Stephania cephalantha</name>
    <dbReference type="NCBI Taxonomy" id="152367"/>
    <lineage>
        <taxon>Eukaryota</taxon>
        <taxon>Viridiplantae</taxon>
        <taxon>Streptophyta</taxon>
        <taxon>Embryophyta</taxon>
        <taxon>Tracheophyta</taxon>
        <taxon>Spermatophyta</taxon>
        <taxon>Magnoliopsida</taxon>
        <taxon>Ranunculales</taxon>
        <taxon>Menispermaceae</taxon>
        <taxon>Menispermoideae</taxon>
        <taxon>Cissampelideae</taxon>
        <taxon>Stephania</taxon>
    </lineage>
</organism>
<dbReference type="Proteomes" id="UP001419268">
    <property type="component" value="Unassembled WGS sequence"/>
</dbReference>
<accession>A0AAP0J3P0</accession>
<protein>
    <submittedName>
        <fullName evidence="1">Uncharacterized protein</fullName>
    </submittedName>
</protein>
<reference evidence="1 2" key="1">
    <citation type="submission" date="2024-01" db="EMBL/GenBank/DDBJ databases">
        <title>Genome assemblies of Stephania.</title>
        <authorList>
            <person name="Yang L."/>
        </authorList>
    </citation>
    <scope>NUCLEOTIDE SEQUENCE [LARGE SCALE GENOMIC DNA]</scope>
    <source>
        <strain evidence="1">JXDWG</strain>
        <tissue evidence="1">Leaf</tissue>
    </source>
</reference>
<name>A0AAP0J3P0_9MAGN</name>
<keyword evidence="2" id="KW-1185">Reference proteome</keyword>
<proteinExistence type="predicted"/>
<evidence type="ECO:0000313" key="2">
    <source>
        <dbReference type="Proteomes" id="UP001419268"/>
    </source>
</evidence>
<gene>
    <name evidence="1" type="ORF">Scep_014623</name>
</gene>
<dbReference type="EMBL" id="JBBNAG010000006">
    <property type="protein sequence ID" value="KAK9125777.1"/>
    <property type="molecule type" value="Genomic_DNA"/>
</dbReference>